<dbReference type="GO" id="GO:0005886">
    <property type="term" value="C:plasma membrane"/>
    <property type="evidence" value="ECO:0007669"/>
    <property type="project" value="TreeGrafter"/>
</dbReference>
<feature type="transmembrane region" description="Helical" evidence="8">
    <location>
        <begin position="231"/>
        <end position="249"/>
    </location>
</feature>
<dbReference type="OrthoDB" id="10006946at2759"/>
<dbReference type="SFLD" id="SFLDS00052">
    <property type="entry name" value="Ferric_Reductase_Domain"/>
    <property type="match status" value="1"/>
</dbReference>
<feature type="region of interest" description="Disordered" evidence="7">
    <location>
        <begin position="581"/>
        <end position="645"/>
    </location>
</feature>
<dbReference type="CDD" id="cd06186">
    <property type="entry name" value="NOX_Duox_like_FAD_NADP"/>
    <property type="match status" value="1"/>
</dbReference>
<feature type="transmembrane region" description="Helical" evidence="8">
    <location>
        <begin position="108"/>
        <end position="131"/>
    </location>
</feature>
<keyword evidence="2 8" id="KW-0812">Transmembrane</keyword>
<evidence type="ECO:0000313" key="10">
    <source>
        <dbReference type="EMBL" id="GJJ68253.1"/>
    </source>
</evidence>
<feature type="transmembrane region" description="Helical" evidence="8">
    <location>
        <begin position="422"/>
        <end position="442"/>
    </location>
</feature>
<dbReference type="Pfam" id="PF08022">
    <property type="entry name" value="FAD_binding_8"/>
    <property type="match status" value="1"/>
</dbReference>
<evidence type="ECO:0000256" key="8">
    <source>
        <dbReference type="SAM" id="Phobius"/>
    </source>
</evidence>
<organism evidence="10 11">
    <name type="scientific">Entomortierella parvispora</name>
    <dbReference type="NCBI Taxonomy" id="205924"/>
    <lineage>
        <taxon>Eukaryota</taxon>
        <taxon>Fungi</taxon>
        <taxon>Fungi incertae sedis</taxon>
        <taxon>Mucoromycota</taxon>
        <taxon>Mortierellomycotina</taxon>
        <taxon>Mortierellomycetes</taxon>
        <taxon>Mortierellales</taxon>
        <taxon>Mortierellaceae</taxon>
        <taxon>Entomortierella</taxon>
    </lineage>
</organism>
<dbReference type="SUPFAM" id="SSF63380">
    <property type="entry name" value="Riboflavin synthase domain-like"/>
    <property type="match status" value="1"/>
</dbReference>
<evidence type="ECO:0000256" key="5">
    <source>
        <dbReference type="ARBA" id="ARBA00023065"/>
    </source>
</evidence>
<dbReference type="PANTHER" id="PTHR11972">
    <property type="entry name" value="NADPH OXIDASE"/>
    <property type="match status" value="1"/>
</dbReference>
<dbReference type="Gene3D" id="2.40.30.10">
    <property type="entry name" value="Translation factors"/>
    <property type="match status" value="1"/>
</dbReference>
<dbReference type="Pfam" id="PF01794">
    <property type="entry name" value="Ferric_reduct"/>
    <property type="match status" value="1"/>
</dbReference>
<keyword evidence="4" id="KW-0560">Oxidoreductase</keyword>
<dbReference type="Proteomes" id="UP000827284">
    <property type="component" value="Unassembled WGS sequence"/>
</dbReference>
<dbReference type="PANTHER" id="PTHR11972:SF69">
    <property type="entry name" value="FERRIC REDUCTION OXIDASE 6-RELATED"/>
    <property type="match status" value="1"/>
</dbReference>
<feature type="transmembrane region" description="Helical" evidence="8">
    <location>
        <begin position="724"/>
        <end position="745"/>
    </location>
</feature>
<keyword evidence="3 8" id="KW-1133">Transmembrane helix</keyword>
<proteinExistence type="predicted"/>
<evidence type="ECO:0000256" key="1">
    <source>
        <dbReference type="ARBA" id="ARBA00004141"/>
    </source>
</evidence>
<name>A0A9P3H173_9FUNG</name>
<evidence type="ECO:0000256" key="6">
    <source>
        <dbReference type="ARBA" id="ARBA00023136"/>
    </source>
</evidence>
<feature type="transmembrane region" description="Helical" evidence="8">
    <location>
        <begin position="47"/>
        <end position="70"/>
    </location>
</feature>
<feature type="transmembrane region" description="Helical" evidence="8">
    <location>
        <begin position="12"/>
        <end position="35"/>
    </location>
</feature>
<keyword evidence="5" id="KW-0406">Ion transport</keyword>
<evidence type="ECO:0000256" key="7">
    <source>
        <dbReference type="SAM" id="MobiDB-lite"/>
    </source>
</evidence>
<dbReference type="InterPro" id="IPR013112">
    <property type="entry name" value="FAD-bd_8"/>
</dbReference>
<reference evidence="10" key="2">
    <citation type="journal article" date="2022" name="Microbiol. Resour. Announc.">
        <title>Whole-Genome Sequence of Entomortierella parvispora E1425, a Mucoromycotan Fungus Associated with Burkholderiaceae-Related Endosymbiotic Bacteria.</title>
        <authorList>
            <person name="Herlambang A."/>
            <person name="Guo Y."/>
            <person name="Takashima Y."/>
            <person name="Narisawa K."/>
            <person name="Ohta H."/>
            <person name="Nishizawa T."/>
        </authorList>
    </citation>
    <scope>NUCLEOTIDE SEQUENCE</scope>
    <source>
        <strain evidence="10">E1425</strain>
    </source>
</reference>
<dbReference type="GO" id="GO:0006811">
    <property type="term" value="P:monoatomic ion transport"/>
    <property type="evidence" value="ECO:0007669"/>
    <property type="project" value="UniProtKB-KW"/>
</dbReference>
<comment type="caution">
    <text evidence="10">The sequence shown here is derived from an EMBL/GenBank/DDBJ whole genome shotgun (WGS) entry which is preliminary data.</text>
</comment>
<evidence type="ECO:0000256" key="4">
    <source>
        <dbReference type="ARBA" id="ARBA00023002"/>
    </source>
</evidence>
<sequence length="870" mass="98679">MRSPRIDPLRAFIFVCLMIPFIWALVEGYITWIYTSEYIFQFNSRDYFVPALCIVPSAIGHLATIWGHYFRTDREFHHSLAKVTAPASVKQRISLWEHHILWGYTVKYWVLVGFIATLNLTWVIVLMITTYKEMLAYSDIKGSVAAAIAMVGGYSAVANCALILFLVLRRSMLHALGFTYSEILPLHRWLGVAIMFWSVVHTIAYLLYYIWDGSFAENFNFYDIGRSTMNLMGFVALFALLTLGLFSIPQIRRLRYTLFMGLHRVMTVLFLLGTIVHYPYFLLAYYLLPSVILFFIDRFVPKMVQAGTLFPKATCTLNADADILRLTLRSPEPMKPYYPGDYIMVQIPELGTLYHPFTIASYWPEDPQSIVLYIRTYGDSKRSWTGALARLCGKDDKKIQIRTNVDGVFGDRRHDYLKSETLVFFVAGAAVTTFMALIKAIAAQITASEEPLRIQVHLICTFRTRSELHAYGSFLHQITRDPRFTTWLHVEIYVSRPNKSTQASLKGGAHAHVIQNDIQVPGPSAIEKKKKKTRFQSLRRTGTKLRRALSGRTVVNEKDGVIVDLSVKEQRPSALEIVSRAATSPVEPASPMPSAHRQHGRSDSIETIVDSPTANTTTKVKIMDEKNMEEEPTSFSSSSSVTRDQTYDSKRLPTFKDADVNDISAAWAKRDLTVTSILIILPLGFWFILRAIHWENADPQHFVCNIMADMSQHMMKVCYSTYPVLPPFGHIIAMSIIGYFAVWLARRTLARSVQTTNHRLNRRDAESGASAKAVDVGHLPYPEFDLEDEALTVEDGNWDEGDVVFSVGRVNVKTVIHRMMGQGIGQSNGKDHRPLVTVFGGGPEAFVEHLERQVKAAKWAVDFHRETWAP</sequence>
<evidence type="ECO:0000256" key="3">
    <source>
        <dbReference type="ARBA" id="ARBA00022989"/>
    </source>
</evidence>
<dbReference type="SFLD" id="SFLDG01168">
    <property type="entry name" value="Ferric_reductase_subgroup_(FRE"/>
    <property type="match status" value="1"/>
</dbReference>
<feature type="transmembrane region" description="Helical" evidence="8">
    <location>
        <begin position="189"/>
        <end position="211"/>
    </location>
</feature>
<keyword evidence="11" id="KW-1185">Reference proteome</keyword>
<dbReference type="GO" id="GO:0016491">
    <property type="term" value="F:oxidoreductase activity"/>
    <property type="evidence" value="ECO:0007669"/>
    <property type="project" value="UniProtKB-KW"/>
</dbReference>
<dbReference type="InterPro" id="IPR013130">
    <property type="entry name" value="Fe3_Rdtase_TM_dom"/>
</dbReference>
<feature type="transmembrane region" description="Helical" evidence="8">
    <location>
        <begin position="143"/>
        <end position="168"/>
    </location>
</feature>
<evidence type="ECO:0000259" key="9">
    <source>
        <dbReference type="PROSITE" id="PS51384"/>
    </source>
</evidence>
<feature type="compositionally biased region" description="Polar residues" evidence="7">
    <location>
        <begin position="610"/>
        <end position="619"/>
    </location>
</feature>
<dbReference type="InterPro" id="IPR039261">
    <property type="entry name" value="FNR_nucleotide-bd"/>
</dbReference>
<dbReference type="PROSITE" id="PS51384">
    <property type="entry name" value="FAD_FR"/>
    <property type="match status" value="1"/>
</dbReference>
<dbReference type="InterPro" id="IPR050369">
    <property type="entry name" value="RBOH/FRE"/>
</dbReference>
<dbReference type="EMBL" id="BQFW01000001">
    <property type="protein sequence ID" value="GJJ68253.1"/>
    <property type="molecule type" value="Genomic_DNA"/>
</dbReference>
<evidence type="ECO:0000313" key="11">
    <source>
        <dbReference type="Proteomes" id="UP000827284"/>
    </source>
</evidence>
<keyword evidence="5" id="KW-0813">Transport</keyword>
<accession>A0A9P3H173</accession>
<feature type="domain" description="FAD-binding FR-type" evidence="9">
    <location>
        <begin position="297"/>
        <end position="415"/>
    </location>
</feature>
<reference evidence="10" key="1">
    <citation type="submission" date="2021-11" db="EMBL/GenBank/DDBJ databases">
        <authorList>
            <person name="Herlambang A."/>
            <person name="Guo Y."/>
            <person name="Takashima Y."/>
            <person name="Nishizawa T."/>
        </authorList>
    </citation>
    <scope>NUCLEOTIDE SEQUENCE</scope>
    <source>
        <strain evidence="10">E1425</strain>
    </source>
</reference>
<dbReference type="InterPro" id="IPR017927">
    <property type="entry name" value="FAD-bd_FR_type"/>
</dbReference>
<comment type="subcellular location">
    <subcellularLocation>
        <location evidence="1">Membrane</location>
        <topology evidence="1">Multi-pass membrane protein</topology>
    </subcellularLocation>
</comment>
<dbReference type="AlphaFoldDB" id="A0A9P3H173"/>
<keyword evidence="6 8" id="KW-0472">Membrane</keyword>
<gene>
    <name evidence="10" type="ORF">EMPS_00599</name>
</gene>
<evidence type="ECO:0000256" key="2">
    <source>
        <dbReference type="ARBA" id="ARBA00022692"/>
    </source>
</evidence>
<protein>
    <recommendedName>
        <fullName evidence="9">FAD-binding FR-type domain-containing protein</fullName>
    </recommendedName>
</protein>
<dbReference type="Gene3D" id="3.40.50.80">
    <property type="entry name" value="Nucleotide-binding domain of ferredoxin-NADP reductase (FNR) module"/>
    <property type="match status" value="1"/>
</dbReference>
<dbReference type="InterPro" id="IPR017938">
    <property type="entry name" value="Riboflavin_synthase-like_b-brl"/>
</dbReference>